<proteinExistence type="predicted"/>
<feature type="transmembrane region" description="Helical" evidence="2">
    <location>
        <begin position="97"/>
        <end position="115"/>
    </location>
</feature>
<evidence type="ECO:0000256" key="2">
    <source>
        <dbReference type="SAM" id="Phobius"/>
    </source>
</evidence>
<feature type="compositionally biased region" description="Gly residues" evidence="1">
    <location>
        <begin position="316"/>
        <end position="326"/>
    </location>
</feature>
<feature type="compositionally biased region" description="Low complexity" evidence="1">
    <location>
        <begin position="133"/>
        <end position="147"/>
    </location>
</feature>
<evidence type="ECO:0000256" key="1">
    <source>
        <dbReference type="SAM" id="MobiDB-lite"/>
    </source>
</evidence>
<feature type="region of interest" description="Disordered" evidence="1">
    <location>
        <begin position="269"/>
        <end position="480"/>
    </location>
</feature>
<dbReference type="Proteomes" id="UP000475325">
    <property type="component" value="Unassembled WGS sequence"/>
</dbReference>
<feature type="compositionally biased region" description="Gly residues" evidence="1">
    <location>
        <begin position="388"/>
        <end position="398"/>
    </location>
</feature>
<keyword evidence="2" id="KW-1133">Transmembrane helix</keyword>
<feature type="region of interest" description="Disordered" evidence="1">
    <location>
        <begin position="32"/>
        <end position="69"/>
    </location>
</feature>
<feature type="compositionally biased region" description="Polar residues" evidence="1">
    <location>
        <begin position="155"/>
        <end position="166"/>
    </location>
</feature>
<keyword evidence="2" id="KW-0812">Transmembrane</keyword>
<dbReference type="EMBL" id="WIQW01000071">
    <property type="protein sequence ID" value="KAF3088511.1"/>
    <property type="molecule type" value="Genomic_DNA"/>
</dbReference>
<feature type="compositionally biased region" description="Polar residues" evidence="1">
    <location>
        <begin position="186"/>
        <end position="196"/>
    </location>
</feature>
<evidence type="ECO:0000313" key="3">
    <source>
        <dbReference type="EMBL" id="KAF3088511.1"/>
    </source>
</evidence>
<evidence type="ECO:0000313" key="4">
    <source>
        <dbReference type="Proteomes" id="UP000475325"/>
    </source>
</evidence>
<name>A0A7C8NJ00_ORBOL</name>
<organism evidence="3 4">
    <name type="scientific">Orbilia oligospora</name>
    <name type="common">Nematode-trapping fungus</name>
    <name type="synonym">Arthrobotrys oligospora</name>
    <dbReference type="NCBI Taxonomy" id="2813651"/>
    <lineage>
        <taxon>Eukaryota</taxon>
        <taxon>Fungi</taxon>
        <taxon>Dikarya</taxon>
        <taxon>Ascomycota</taxon>
        <taxon>Pezizomycotina</taxon>
        <taxon>Orbiliomycetes</taxon>
        <taxon>Orbiliales</taxon>
        <taxon>Orbiliaceae</taxon>
        <taxon>Orbilia</taxon>
    </lineage>
</organism>
<gene>
    <name evidence="3" type="ORF">TWF102_010165</name>
</gene>
<sequence length="665" mass="70449">MKDIISNGLKVISSIAALAGSVFNSALHLVNSPPPPSPAPASPSTLPASSYTNPQRAAMHVPSPHDYDTGGDMGRNETHHTLHSSGATAMMGGPNKVLFFLTLIVGLWMVCQMITPVHAGVIKRQGDEEEQTETSTSPETETVTETEGPGAFTYYQLNGDGTTETPVVQEGPPESSGSAHTGGNGEHTTVFPSTHDGTVHNHVSVVTEPETTEFITDIVIETDVVTITISDLEATDGEGGFQTSVVTHTGTWYHTHLPNEEAHTASWTHKHTVTGPPGSGETITHEGGGGEAEDEDKDGHWPGDPDGEWDKDGDGHGPPGGPGTGDGKNPNDDDGDGHWQGDPDSKFDKDGDGHGPPGGLGTNPKDEDGDGHYPGDPDIKWDEDGDGHGPPGGMGTGTGTNPKDDDGDGHWPGDGDGKWDDDGDGHGPPGGPGTGDGYGDGDSDGDDDDDDDDDDNDDDGNDDDDGPSSHHAHPTCSFDLENHTSDIDEQIHHSTHVPGENTLTWAHDITLTYETTKTLIFGGTTYEDVITSTITEEEEIIVTSITKTLIEDGVTYTDVDVFTTTKFGEIEVSTITREIVDGGTTYEEIATVTTTDLHFDPVTTIDGEEWSDHTKTHSHNGGPTEYLPEHTHHHTFTIPTTYTSTITTDTSVIYTEWVGAITITL</sequence>
<feature type="compositionally biased region" description="Basic and acidic residues" evidence="1">
    <location>
        <begin position="364"/>
        <end position="382"/>
    </location>
</feature>
<feature type="compositionally biased region" description="Basic and acidic residues" evidence="1">
    <location>
        <begin position="297"/>
        <end position="315"/>
    </location>
</feature>
<protein>
    <submittedName>
        <fullName evidence="3">Uncharacterized protein</fullName>
    </submittedName>
</protein>
<feature type="compositionally biased region" description="Acidic residues" evidence="1">
    <location>
        <begin position="439"/>
        <end position="466"/>
    </location>
</feature>
<feature type="compositionally biased region" description="Gly residues" evidence="1">
    <location>
        <begin position="426"/>
        <end position="438"/>
    </location>
</feature>
<accession>A0A7C8NJ00</accession>
<dbReference type="AlphaFoldDB" id="A0A7C8NJ00"/>
<keyword evidence="2" id="KW-0472">Membrane</keyword>
<feature type="compositionally biased region" description="Pro residues" evidence="1">
    <location>
        <begin position="32"/>
        <end position="41"/>
    </location>
</feature>
<comment type="caution">
    <text evidence="3">The sequence shown here is derived from an EMBL/GenBank/DDBJ whole genome shotgun (WGS) entry which is preliminary data.</text>
</comment>
<feature type="compositionally biased region" description="Basic and acidic residues" evidence="1">
    <location>
        <begin position="402"/>
        <end position="420"/>
    </location>
</feature>
<feature type="compositionally biased region" description="Basic and acidic residues" evidence="1">
    <location>
        <begin position="336"/>
        <end position="353"/>
    </location>
</feature>
<feature type="region of interest" description="Disordered" evidence="1">
    <location>
        <begin position="125"/>
        <end position="198"/>
    </location>
</feature>
<reference evidence="3 4" key="1">
    <citation type="submission" date="2019-06" db="EMBL/GenBank/DDBJ databases">
        <authorList>
            <person name="Palmer J.M."/>
        </authorList>
    </citation>
    <scope>NUCLEOTIDE SEQUENCE [LARGE SCALE GENOMIC DNA]</scope>
    <source>
        <strain evidence="3 4">TWF102</strain>
    </source>
</reference>